<dbReference type="SMART" id="SM00347">
    <property type="entry name" value="HTH_MARR"/>
    <property type="match status" value="1"/>
</dbReference>
<reference evidence="2 3" key="1">
    <citation type="journal article" date="2019" name="Int. J. Syst. Evol. Microbiol.">
        <title>The Global Catalogue of Microorganisms (GCM) 10K type strain sequencing project: providing services to taxonomists for standard genome sequencing and annotation.</title>
        <authorList>
            <consortium name="The Broad Institute Genomics Platform"/>
            <consortium name="The Broad Institute Genome Sequencing Center for Infectious Disease"/>
            <person name="Wu L."/>
            <person name="Ma J."/>
        </authorList>
    </citation>
    <scope>NUCLEOTIDE SEQUENCE [LARGE SCALE GENOMIC DNA]</scope>
    <source>
        <strain evidence="2 3">JCM 15481</strain>
    </source>
</reference>
<sequence length="172" mass="17735">MTREQTEPATGPEVRADDADADAGAAGLAGALVRLTHVLQHVFAEVGRAQGLTPQQIQLLCALSGGPVGMSELSRWLHLGKSGLTGLVDRVERRGLVARTPDADDRRACRIALSPAGEGLAARAHGEVTARVAVMAAGLDAGERAALTDAVTRILDAAPCSAPAPEAWPEHA</sequence>
<dbReference type="PROSITE" id="PS50995">
    <property type="entry name" value="HTH_MARR_2"/>
    <property type="match status" value="1"/>
</dbReference>
<evidence type="ECO:0000259" key="1">
    <source>
        <dbReference type="PROSITE" id="PS50995"/>
    </source>
</evidence>
<gene>
    <name evidence="2" type="ORF">GCM10009802_20140</name>
</gene>
<comment type="caution">
    <text evidence="2">The sequence shown here is derived from an EMBL/GenBank/DDBJ whole genome shotgun (WGS) entry which is preliminary data.</text>
</comment>
<feature type="domain" description="HTH marR-type" evidence="1">
    <location>
        <begin position="25"/>
        <end position="156"/>
    </location>
</feature>
<dbReference type="PRINTS" id="PR00598">
    <property type="entry name" value="HTHMARR"/>
</dbReference>
<dbReference type="InterPro" id="IPR000835">
    <property type="entry name" value="HTH_MarR-typ"/>
</dbReference>
<dbReference type="EMBL" id="BAAAPF010000041">
    <property type="protein sequence ID" value="GAA2118469.1"/>
    <property type="molecule type" value="Genomic_DNA"/>
</dbReference>
<dbReference type="PANTHER" id="PTHR33164">
    <property type="entry name" value="TRANSCRIPTIONAL REGULATOR, MARR FAMILY"/>
    <property type="match status" value="1"/>
</dbReference>
<evidence type="ECO:0000313" key="2">
    <source>
        <dbReference type="EMBL" id="GAA2118469.1"/>
    </source>
</evidence>
<dbReference type="InterPro" id="IPR036388">
    <property type="entry name" value="WH-like_DNA-bd_sf"/>
</dbReference>
<accession>A0ABN2XXY2</accession>
<dbReference type="SUPFAM" id="SSF46785">
    <property type="entry name" value="Winged helix' DNA-binding domain"/>
    <property type="match status" value="1"/>
</dbReference>
<dbReference type="Pfam" id="PF12802">
    <property type="entry name" value="MarR_2"/>
    <property type="match status" value="1"/>
</dbReference>
<proteinExistence type="predicted"/>
<dbReference type="InterPro" id="IPR039422">
    <property type="entry name" value="MarR/SlyA-like"/>
</dbReference>
<dbReference type="RefSeq" id="WP_344289464.1">
    <property type="nucleotide sequence ID" value="NZ_BAAAPF010000041.1"/>
</dbReference>
<dbReference type="InterPro" id="IPR036390">
    <property type="entry name" value="WH_DNA-bd_sf"/>
</dbReference>
<name>A0ABN2XXY2_9ACTN</name>
<keyword evidence="3" id="KW-1185">Reference proteome</keyword>
<dbReference type="PANTHER" id="PTHR33164:SF107">
    <property type="entry name" value="TRANSCRIPTIONAL REGULATORY PROTEIN"/>
    <property type="match status" value="1"/>
</dbReference>
<dbReference type="Gene3D" id="1.10.10.10">
    <property type="entry name" value="Winged helix-like DNA-binding domain superfamily/Winged helix DNA-binding domain"/>
    <property type="match status" value="1"/>
</dbReference>
<organism evidence="2 3">
    <name type="scientific">Streptomyces synnematoformans</name>
    <dbReference type="NCBI Taxonomy" id="415721"/>
    <lineage>
        <taxon>Bacteria</taxon>
        <taxon>Bacillati</taxon>
        <taxon>Actinomycetota</taxon>
        <taxon>Actinomycetes</taxon>
        <taxon>Kitasatosporales</taxon>
        <taxon>Streptomycetaceae</taxon>
        <taxon>Streptomyces</taxon>
    </lineage>
</organism>
<evidence type="ECO:0000313" key="3">
    <source>
        <dbReference type="Proteomes" id="UP001500443"/>
    </source>
</evidence>
<protein>
    <recommendedName>
        <fullName evidence="1">HTH marR-type domain-containing protein</fullName>
    </recommendedName>
</protein>
<dbReference type="Proteomes" id="UP001500443">
    <property type="component" value="Unassembled WGS sequence"/>
</dbReference>